<dbReference type="PANTHER" id="PTHR43004">
    <property type="entry name" value="TRK SYSTEM POTASSIUM UPTAKE PROTEIN"/>
    <property type="match status" value="1"/>
</dbReference>
<name>A0ABP9KBL2_9NOCA</name>
<comment type="similarity">
    <text evidence="2">Belongs to the PheA/TfdB FAD monooxygenase family.</text>
</comment>
<dbReference type="PANTHER" id="PTHR43004:SF19">
    <property type="entry name" value="BINDING MONOOXYGENASE, PUTATIVE (JCVI)-RELATED"/>
    <property type="match status" value="1"/>
</dbReference>
<feature type="domain" description="FAD-binding" evidence="6">
    <location>
        <begin position="5"/>
        <end position="341"/>
    </location>
</feature>
<evidence type="ECO:0000256" key="4">
    <source>
        <dbReference type="ARBA" id="ARBA00022827"/>
    </source>
</evidence>
<organism evidence="7 8">
    <name type="scientific">Nocardia callitridis</name>
    <dbReference type="NCBI Taxonomy" id="648753"/>
    <lineage>
        <taxon>Bacteria</taxon>
        <taxon>Bacillati</taxon>
        <taxon>Actinomycetota</taxon>
        <taxon>Actinomycetes</taxon>
        <taxon>Mycobacteriales</taxon>
        <taxon>Nocardiaceae</taxon>
        <taxon>Nocardia</taxon>
    </lineage>
</organism>
<evidence type="ECO:0000313" key="8">
    <source>
        <dbReference type="Proteomes" id="UP001500603"/>
    </source>
</evidence>
<gene>
    <name evidence="7" type="ORF">GCM10023318_27690</name>
</gene>
<evidence type="ECO:0000313" key="7">
    <source>
        <dbReference type="EMBL" id="GAA5053635.1"/>
    </source>
</evidence>
<dbReference type="EMBL" id="BAABJM010000002">
    <property type="protein sequence ID" value="GAA5053635.1"/>
    <property type="molecule type" value="Genomic_DNA"/>
</dbReference>
<sequence>MEPLVLIAGAGPTGLTLALDLARRSLPVRIVERAPAHPRGSRGDGIQPRTLEVFDDLGVLDAVHAAGRPPAPMRVFLDGEFVMERTMGDTVAPTPDVPYPNGWVLGQADTEAILRERLAELGVAVELDTALTTVEQDAGGVRATLVHGADAEETVHAAYLIGADGGKSTVRRALGIPFEGSTDESIRMLLGDVRADGLDHEHGYWFAAADKPMAGIALSPLPGGRSFQFAAPHSGTDEPTLTSLQRAVDTYAAGMDITLTELSWATTWRPNIRLAQRFRDGRVLLAGDAAHAHPPTGGQGMNTGVQDAYNLGWKLAAALDGDEAPLATYESERRTVAARVLGISSALLNKLVDGDEDAMRRGPETQQLDISYRDPAERGPLVSGDRAPDAPLKDAAGRPIRLFDLFRGPHWTLLCFGEPAPLPTASDVHAYAVLRPGTTAEGSHVFDTDGHAFTAYAATPGREILIRPDGYLAYLAG</sequence>
<keyword evidence="3" id="KW-0285">Flavoprotein</keyword>
<dbReference type="Proteomes" id="UP001500603">
    <property type="component" value="Unassembled WGS sequence"/>
</dbReference>
<dbReference type="Pfam" id="PF01494">
    <property type="entry name" value="FAD_binding_3"/>
    <property type="match status" value="1"/>
</dbReference>
<evidence type="ECO:0000256" key="5">
    <source>
        <dbReference type="SAM" id="MobiDB-lite"/>
    </source>
</evidence>
<dbReference type="SUPFAM" id="SSF51905">
    <property type="entry name" value="FAD/NAD(P)-binding domain"/>
    <property type="match status" value="1"/>
</dbReference>
<reference evidence="8" key="1">
    <citation type="journal article" date="2019" name="Int. J. Syst. Evol. Microbiol.">
        <title>The Global Catalogue of Microorganisms (GCM) 10K type strain sequencing project: providing services to taxonomists for standard genome sequencing and annotation.</title>
        <authorList>
            <consortium name="The Broad Institute Genomics Platform"/>
            <consortium name="The Broad Institute Genome Sequencing Center for Infectious Disease"/>
            <person name="Wu L."/>
            <person name="Ma J."/>
        </authorList>
    </citation>
    <scope>NUCLEOTIDE SEQUENCE [LARGE SCALE GENOMIC DNA]</scope>
    <source>
        <strain evidence="8">JCM 18298</strain>
    </source>
</reference>
<keyword evidence="7" id="KW-0503">Monooxygenase</keyword>
<protein>
    <submittedName>
        <fullName evidence="7">FAD-dependent monooxygenase</fullName>
    </submittedName>
</protein>
<accession>A0ABP9KBL2</accession>
<feature type="region of interest" description="Disordered" evidence="5">
    <location>
        <begin position="357"/>
        <end position="390"/>
    </location>
</feature>
<dbReference type="Gene3D" id="3.50.50.60">
    <property type="entry name" value="FAD/NAD(P)-binding domain"/>
    <property type="match status" value="1"/>
</dbReference>
<dbReference type="InterPro" id="IPR036249">
    <property type="entry name" value="Thioredoxin-like_sf"/>
</dbReference>
<evidence type="ECO:0000256" key="2">
    <source>
        <dbReference type="ARBA" id="ARBA00007801"/>
    </source>
</evidence>
<evidence type="ECO:0000256" key="1">
    <source>
        <dbReference type="ARBA" id="ARBA00001974"/>
    </source>
</evidence>
<evidence type="ECO:0000256" key="3">
    <source>
        <dbReference type="ARBA" id="ARBA00022630"/>
    </source>
</evidence>
<comment type="caution">
    <text evidence="7">The sequence shown here is derived from an EMBL/GenBank/DDBJ whole genome shotgun (WGS) entry which is preliminary data.</text>
</comment>
<keyword evidence="7" id="KW-0560">Oxidoreductase</keyword>
<dbReference type="SUPFAM" id="SSF52833">
    <property type="entry name" value="Thioredoxin-like"/>
    <property type="match status" value="1"/>
</dbReference>
<proteinExistence type="inferred from homology"/>
<comment type="cofactor">
    <cofactor evidence="1">
        <name>FAD</name>
        <dbReference type="ChEBI" id="CHEBI:57692"/>
    </cofactor>
</comment>
<dbReference type="InterPro" id="IPR050641">
    <property type="entry name" value="RIFMO-like"/>
</dbReference>
<dbReference type="NCBIfam" id="NF004832">
    <property type="entry name" value="PRK06184.1"/>
    <property type="match status" value="1"/>
</dbReference>
<dbReference type="Gene3D" id="3.40.30.120">
    <property type="match status" value="1"/>
</dbReference>
<evidence type="ECO:0000259" key="6">
    <source>
        <dbReference type="Pfam" id="PF01494"/>
    </source>
</evidence>
<dbReference type="PRINTS" id="PR00420">
    <property type="entry name" value="RNGMNOXGNASE"/>
</dbReference>
<dbReference type="Gene3D" id="3.30.70.2450">
    <property type="match status" value="1"/>
</dbReference>
<dbReference type="InterPro" id="IPR002938">
    <property type="entry name" value="FAD-bd"/>
</dbReference>
<dbReference type="RefSeq" id="WP_345495721.1">
    <property type="nucleotide sequence ID" value="NZ_BAABJM010000002.1"/>
</dbReference>
<keyword evidence="4" id="KW-0274">FAD</keyword>
<dbReference type="InterPro" id="IPR036188">
    <property type="entry name" value="FAD/NAD-bd_sf"/>
</dbReference>
<keyword evidence="8" id="KW-1185">Reference proteome</keyword>
<dbReference type="GO" id="GO:0004497">
    <property type="term" value="F:monooxygenase activity"/>
    <property type="evidence" value="ECO:0007669"/>
    <property type="project" value="UniProtKB-KW"/>
</dbReference>